<evidence type="ECO:0000256" key="1">
    <source>
        <dbReference type="SAM" id="MobiDB-lite"/>
    </source>
</evidence>
<dbReference type="EMBL" id="LGRX02000981">
    <property type="protein sequence ID" value="KAK3287166.1"/>
    <property type="molecule type" value="Genomic_DNA"/>
</dbReference>
<comment type="caution">
    <text evidence="2">The sequence shown here is derived from an EMBL/GenBank/DDBJ whole genome shotgun (WGS) entry which is preliminary data.</text>
</comment>
<reference evidence="2 3" key="1">
    <citation type="journal article" date="2015" name="Genome Biol. Evol.">
        <title>Comparative Genomics of a Bacterivorous Green Alga Reveals Evolutionary Causalities and Consequences of Phago-Mixotrophic Mode of Nutrition.</title>
        <authorList>
            <person name="Burns J.A."/>
            <person name="Paasch A."/>
            <person name="Narechania A."/>
            <person name="Kim E."/>
        </authorList>
    </citation>
    <scope>NUCLEOTIDE SEQUENCE [LARGE SCALE GENOMIC DNA]</scope>
    <source>
        <strain evidence="2 3">PLY_AMNH</strain>
    </source>
</reference>
<name>A0AAE0H1B4_9CHLO</name>
<organism evidence="2 3">
    <name type="scientific">Cymbomonas tetramitiformis</name>
    <dbReference type="NCBI Taxonomy" id="36881"/>
    <lineage>
        <taxon>Eukaryota</taxon>
        <taxon>Viridiplantae</taxon>
        <taxon>Chlorophyta</taxon>
        <taxon>Pyramimonadophyceae</taxon>
        <taxon>Pyramimonadales</taxon>
        <taxon>Pyramimonadaceae</taxon>
        <taxon>Cymbomonas</taxon>
    </lineage>
</organism>
<evidence type="ECO:0000313" key="2">
    <source>
        <dbReference type="EMBL" id="KAK3287166.1"/>
    </source>
</evidence>
<proteinExistence type="predicted"/>
<dbReference type="Proteomes" id="UP001190700">
    <property type="component" value="Unassembled WGS sequence"/>
</dbReference>
<keyword evidence="3" id="KW-1185">Reference proteome</keyword>
<sequence>MHNATTPRISRRKANALAPYLLRSGEEEALCESWDDDVEGTSHASRQAKRRYNHGTHNGVLIVRTIRIQTNFPLSATKQPTAQGMASVSENILSAVSDDTSEEPGAKAPRTGESQVTHLHERPSAGRTLPRGGTGRIPCISGRQVIVDELFTGREVIPLVPDRELLTKRTLTDGVPIRRFRTFPRGLEPHPWRGEWCNEVIDCEPEDGGGEVTRHPGPQGMEIEGHLTTQTRQDPRVAASQAAAPPQEHLPVAPQPTGLFPLSAAAVVASIEQAPVLHKASLLWVHLSEAGDKLQGQDGE</sequence>
<feature type="region of interest" description="Disordered" evidence="1">
    <location>
        <begin position="96"/>
        <end position="136"/>
    </location>
</feature>
<accession>A0AAE0H1B4</accession>
<evidence type="ECO:0000313" key="3">
    <source>
        <dbReference type="Proteomes" id="UP001190700"/>
    </source>
</evidence>
<protein>
    <submittedName>
        <fullName evidence="2">Uncharacterized protein</fullName>
    </submittedName>
</protein>
<dbReference type="AlphaFoldDB" id="A0AAE0H1B4"/>
<gene>
    <name evidence="2" type="ORF">CYMTET_5313</name>
</gene>